<gene>
    <name evidence="8" type="ORF">M9458_023847</name>
</gene>
<comment type="caution">
    <text evidence="8">The sequence shown here is derived from an EMBL/GenBank/DDBJ whole genome shotgun (WGS) entry which is preliminary data.</text>
</comment>
<accession>A0ABD0Q960</accession>
<dbReference type="InterPro" id="IPR043458">
    <property type="entry name" value="GPR158/179"/>
</dbReference>
<evidence type="ECO:0000256" key="7">
    <source>
        <dbReference type="ARBA" id="ARBA00023224"/>
    </source>
</evidence>
<protein>
    <submittedName>
        <fullName evidence="8">Uncharacterized protein</fullName>
    </submittedName>
</protein>
<keyword evidence="4" id="KW-0297">G-protein coupled receptor</keyword>
<proteinExistence type="inferred from homology"/>
<evidence type="ECO:0000256" key="4">
    <source>
        <dbReference type="ARBA" id="ARBA00023040"/>
    </source>
</evidence>
<evidence type="ECO:0000256" key="6">
    <source>
        <dbReference type="ARBA" id="ARBA00023180"/>
    </source>
</evidence>
<feature type="non-terminal residue" evidence="8">
    <location>
        <position position="1"/>
    </location>
</feature>
<comment type="subcellular location">
    <subcellularLocation>
        <location evidence="1">Cell membrane</location>
        <topology evidence="1">Multi-pass membrane protein</topology>
    </subcellularLocation>
</comment>
<keyword evidence="6" id="KW-0325">Glycoprotein</keyword>
<keyword evidence="3" id="KW-0472">Membrane</keyword>
<evidence type="ECO:0000313" key="8">
    <source>
        <dbReference type="EMBL" id="KAL0181441.1"/>
    </source>
</evidence>
<dbReference type="PANTHER" id="PTHR32546">
    <property type="entry name" value="G-PROTEIN COUPLED RECEPTOR 158-RELATED"/>
    <property type="match status" value="1"/>
</dbReference>
<feature type="non-terminal residue" evidence="8">
    <location>
        <position position="50"/>
    </location>
</feature>
<keyword evidence="5" id="KW-0675">Receptor</keyword>
<sequence>FLHMSQPGREEIAAEVYEDEVDLRRSCSYLNSSFNSNCWSDHSLDPDDIR</sequence>
<reference evidence="8 9" key="1">
    <citation type="submission" date="2024-05" db="EMBL/GenBank/DDBJ databases">
        <title>Genome sequencing and assembly of Indian major carp, Cirrhinus mrigala (Hamilton, 1822).</title>
        <authorList>
            <person name="Mohindra V."/>
            <person name="Chowdhury L.M."/>
            <person name="Lal K."/>
            <person name="Jena J.K."/>
        </authorList>
    </citation>
    <scope>NUCLEOTIDE SEQUENCE [LARGE SCALE GENOMIC DNA]</scope>
    <source>
        <strain evidence="8">CM1030</strain>
        <tissue evidence="8">Blood</tissue>
    </source>
</reference>
<keyword evidence="9" id="KW-1185">Reference proteome</keyword>
<keyword evidence="7" id="KW-0807">Transducer</keyword>
<dbReference type="EMBL" id="JAMKFB020000011">
    <property type="protein sequence ID" value="KAL0181441.1"/>
    <property type="molecule type" value="Genomic_DNA"/>
</dbReference>
<dbReference type="GO" id="GO:0005886">
    <property type="term" value="C:plasma membrane"/>
    <property type="evidence" value="ECO:0007669"/>
    <property type="project" value="UniProtKB-SubCell"/>
</dbReference>
<dbReference type="GO" id="GO:0004930">
    <property type="term" value="F:G protein-coupled receptor activity"/>
    <property type="evidence" value="ECO:0007669"/>
    <property type="project" value="UniProtKB-KW"/>
</dbReference>
<name>A0ABD0Q960_CIRMR</name>
<dbReference type="AlphaFoldDB" id="A0ABD0Q960"/>
<keyword evidence="3" id="KW-1003">Cell membrane</keyword>
<evidence type="ECO:0000256" key="3">
    <source>
        <dbReference type="ARBA" id="ARBA00022475"/>
    </source>
</evidence>
<evidence type="ECO:0000256" key="2">
    <source>
        <dbReference type="ARBA" id="ARBA00007242"/>
    </source>
</evidence>
<evidence type="ECO:0000256" key="1">
    <source>
        <dbReference type="ARBA" id="ARBA00004651"/>
    </source>
</evidence>
<evidence type="ECO:0000256" key="5">
    <source>
        <dbReference type="ARBA" id="ARBA00023170"/>
    </source>
</evidence>
<organism evidence="8 9">
    <name type="scientific">Cirrhinus mrigala</name>
    <name type="common">Mrigala</name>
    <dbReference type="NCBI Taxonomy" id="683832"/>
    <lineage>
        <taxon>Eukaryota</taxon>
        <taxon>Metazoa</taxon>
        <taxon>Chordata</taxon>
        <taxon>Craniata</taxon>
        <taxon>Vertebrata</taxon>
        <taxon>Euteleostomi</taxon>
        <taxon>Actinopterygii</taxon>
        <taxon>Neopterygii</taxon>
        <taxon>Teleostei</taxon>
        <taxon>Ostariophysi</taxon>
        <taxon>Cypriniformes</taxon>
        <taxon>Cyprinidae</taxon>
        <taxon>Labeoninae</taxon>
        <taxon>Labeonini</taxon>
        <taxon>Cirrhinus</taxon>
    </lineage>
</organism>
<dbReference type="Proteomes" id="UP001529510">
    <property type="component" value="Unassembled WGS sequence"/>
</dbReference>
<comment type="similarity">
    <text evidence="2">Belongs to the G-protein coupled receptor 3 family.</text>
</comment>
<evidence type="ECO:0000313" key="9">
    <source>
        <dbReference type="Proteomes" id="UP001529510"/>
    </source>
</evidence>
<dbReference type="PANTHER" id="PTHR32546:SF7">
    <property type="entry name" value="G-PROTEIN COUPLED RECEPTOR 179-RELATED"/>
    <property type="match status" value="1"/>
</dbReference>